<evidence type="ECO:0000313" key="3">
    <source>
        <dbReference type="EMBL" id="KAK2960270.1"/>
    </source>
</evidence>
<dbReference type="Gene3D" id="2.60.120.920">
    <property type="match status" value="1"/>
</dbReference>
<evidence type="ECO:0000256" key="2">
    <source>
        <dbReference type="SAM" id="MobiDB-lite"/>
    </source>
</evidence>
<evidence type="ECO:0000256" key="1">
    <source>
        <dbReference type="SAM" id="Coils"/>
    </source>
</evidence>
<proteinExistence type="predicted"/>
<sequence length="344" mass="38894">MEPPSQSPQKSQSVTTPSAEGTDVTQRTQQSTPPTTPSRTHDLSQQMLRFSHSSPKQATPPLFSVPSHPISLPRPQNKTTGELMLDIVGYDRLKTTVEEAKGMMTQLEREKAEWTEERKTHLSTIQSLQREKEQIQHENERLRGESETRLIEMQRTMEGMKNQLDTCTRCIEANNPIVEFSPEHIRVNGSTVTRINSESHVGCFTKPVSRGIHRMSITTEMRYVTIGVIDADEYPKFFAVDVDSSPKAAMMYKDGGSLWSAGKKVAQNTKLEKGQEWSVEADLEKRTVHFFIDGKQQPHHFINIPVPLRFVINAYNKDVPIEITFWGEVAKSHVTIEGTGHNLG</sequence>
<gene>
    <name evidence="3" type="ORF">BLNAU_4823</name>
</gene>
<keyword evidence="4" id="KW-1185">Reference proteome</keyword>
<dbReference type="EMBL" id="JARBJD010000024">
    <property type="protein sequence ID" value="KAK2960270.1"/>
    <property type="molecule type" value="Genomic_DNA"/>
</dbReference>
<organism evidence="3 4">
    <name type="scientific">Blattamonas nauphoetae</name>
    <dbReference type="NCBI Taxonomy" id="2049346"/>
    <lineage>
        <taxon>Eukaryota</taxon>
        <taxon>Metamonada</taxon>
        <taxon>Preaxostyla</taxon>
        <taxon>Oxymonadida</taxon>
        <taxon>Blattamonas</taxon>
    </lineage>
</organism>
<protein>
    <recommendedName>
        <fullName evidence="5">SPRY domain-containing protein</fullName>
    </recommendedName>
</protein>
<keyword evidence="1" id="KW-0175">Coiled coil</keyword>
<evidence type="ECO:0000313" key="4">
    <source>
        <dbReference type="Proteomes" id="UP001281761"/>
    </source>
</evidence>
<name>A0ABQ9Y965_9EUKA</name>
<accession>A0ABQ9Y965</accession>
<dbReference type="Proteomes" id="UP001281761">
    <property type="component" value="Unassembled WGS sequence"/>
</dbReference>
<feature type="region of interest" description="Disordered" evidence="2">
    <location>
        <begin position="1"/>
        <end position="78"/>
    </location>
</feature>
<feature type="compositionally biased region" description="Low complexity" evidence="2">
    <location>
        <begin position="7"/>
        <end position="18"/>
    </location>
</feature>
<evidence type="ECO:0008006" key="5">
    <source>
        <dbReference type="Google" id="ProtNLM"/>
    </source>
</evidence>
<comment type="caution">
    <text evidence="3">The sequence shown here is derived from an EMBL/GenBank/DDBJ whole genome shotgun (WGS) entry which is preliminary data.</text>
</comment>
<feature type="compositionally biased region" description="Polar residues" evidence="2">
    <location>
        <begin position="43"/>
        <end position="57"/>
    </location>
</feature>
<dbReference type="InterPro" id="IPR043136">
    <property type="entry name" value="B30.2/SPRY_sf"/>
</dbReference>
<reference evidence="3 4" key="1">
    <citation type="journal article" date="2022" name="bioRxiv">
        <title>Genomics of Preaxostyla Flagellates Illuminates Evolutionary Transitions and the Path Towards Mitochondrial Loss.</title>
        <authorList>
            <person name="Novak L.V.F."/>
            <person name="Treitli S.C."/>
            <person name="Pyrih J."/>
            <person name="Halakuc P."/>
            <person name="Pipaliya S.V."/>
            <person name="Vacek V."/>
            <person name="Brzon O."/>
            <person name="Soukal P."/>
            <person name="Eme L."/>
            <person name="Dacks J.B."/>
            <person name="Karnkowska A."/>
            <person name="Elias M."/>
            <person name="Hampl V."/>
        </authorList>
    </citation>
    <scope>NUCLEOTIDE SEQUENCE [LARGE SCALE GENOMIC DNA]</scope>
    <source>
        <strain evidence="3">NAU3</strain>
        <tissue evidence="3">Gut</tissue>
    </source>
</reference>
<feature type="coiled-coil region" evidence="1">
    <location>
        <begin position="90"/>
        <end position="148"/>
    </location>
</feature>